<sequence length="67" mass="7368">MPHWSPASTNNHWTDNKDAIRQASTTVVFGVVRARANVLPMDAARVLNAARSRHGFAFLAIYSPPHA</sequence>
<name>A0A2B7WIF0_9EURO</name>
<evidence type="ECO:0000313" key="1">
    <source>
        <dbReference type="EMBL" id="PGG99153.1"/>
    </source>
</evidence>
<dbReference type="Proteomes" id="UP000224080">
    <property type="component" value="Unassembled WGS sequence"/>
</dbReference>
<organism evidence="1 2">
    <name type="scientific">Blastomyces parvus</name>
    <dbReference type="NCBI Taxonomy" id="2060905"/>
    <lineage>
        <taxon>Eukaryota</taxon>
        <taxon>Fungi</taxon>
        <taxon>Dikarya</taxon>
        <taxon>Ascomycota</taxon>
        <taxon>Pezizomycotina</taxon>
        <taxon>Eurotiomycetes</taxon>
        <taxon>Eurotiomycetidae</taxon>
        <taxon>Onygenales</taxon>
        <taxon>Ajellomycetaceae</taxon>
        <taxon>Blastomyces</taxon>
    </lineage>
</organism>
<dbReference type="EMBL" id="PDNC01000105">
    <property type="protein sequence ID" value="PGG99153.1"/>
    <property type="molecule type" value="Genomic_DNA"/>
</dbReference>
<evidence type="ECO:0000313" key="2">
    <source>
        <dbReference type="Proteomes" id="UP000224080"/>
    </source>
</evidence>
<keyword evidence="2" id="KW-1185">Reference proteome</keyword>
<proteinExistence type="predicted"/>
<dbReference type="AlphaFoldDB" id="A0A2B7WIF0"/>
<protein>
    <submittedName>
        <fullName evidence="1">Uncharacterized protein</fullName>
    </submittedName>
</protein>
<gene>
    <name evidence="1" type="ORF">GX51_06412</name>
</gene>
<accession>A0A2B7WIF0</accession>
<comment type="caution">
    <text evidence="1">The sequence shown here is derived from an EMBL/GenBank/DDBJ whole genome shotgun (WGS) entry which is preliminary data.</text>
</comment>
<reference evidence="1 2" key="1">
    <citation type="submission" date="2017-10" db="EMBL/GenBank/DDBJ databases">
        <title>Comparative genomics in systemic dimorphic fungi from Ajellomycetaceae.</title>
        <authorList>
            <person name="Munoz J.F."/>
            <person name="Mcewen J.G."/>
            <person name="Clay O.K."/>
            <person name="Cuomo C.A."/>
        </authorList>
    </citation>
    <scope>NUCLEOTIDE SEQUENCE [LARGE SCALE GENOMIC DNA]</scope>
    <source>
        <strain evidence="1 2">UAMH130</strain>
    </source>
</reference>